<dbReference type="PANTHER" id="PTHR47331">
    <property type="entry name" value="PHD-TYPE DOMAIN-CONTAINING PROTEIN"/>
    <property type="match status" value="1"/>
</dbReference>
<evidence type="ECO:0000313" key="1">
    <source>
        <dbReference type="EMBL" id="PZC72872.1"/>
    </source>
</evidence>
<dbReference type="PANTHER" id="PTHR47331:SF5">
    <property type="entry name" value="RIBONUCLEASE H"/>
    <property type="match status" value="1"/>
</dbReference>
<keyword evidence="2" id="KW-1185">Reference proteome</keyword>
<gene>
    <name evidence="1" type="primary">HaOG210397</name>
    <name evidence="1" type="ORF">B5X24_HaOG210397</name>
</gene>
<dbReference type="EMBL" id="KZ150147">
    <property type="protein sequence ID" value="PZC72872.1"/>
    <property type="molecule type" value="Genomic_DNA"/>
</dbReference>
<evidence type="ECO:0008006" key="3">
    <source>
        <dbReference type="Google" id="ProtNLM"/>
    </source>
</evidence>
<sequence>MSALQLQFGNSDVIISKILQDINKLRPIAHDYQKDIVPFAIKIQNCVAAVSAIGCDEYLNGMTLVSTVLSKLPTVLISKWTDYSFPLIKLNSKPKFILLSEFLSLEAQKVTQCNINLPNIIQSWTVKNNINHTTKPKSQTVLFNYNDNKDVNSDLCGFCKLSEHALPDCSKFKKALRKARWSYVKRSRVCFKCLSARHRRSTCPAAVCDVTACGQPHHRLLHYVPTATAEEVVAPSTVTQSGSEPIEVVTHVKTNGNEWSVRLKVVPVMIHGPNGEFRASALLDDGSTVSLISASLAARAGLRGRTQTMRVRGAWDKNELVCAAELVDLIVSNKLGEKFNISARSVNELSLPEQGSLNFKCETYDHLRDIKDDLCFASLKPDLLIGQDNYHLLLPLDTLGGKPGEPCATRTPLGWCLHGRVPSTQAQHAALCMSDVAPVVVSATDELHDEVRRYFALESMGASPSKPRQNAEDERAWKRLEQTSTLLDGRCLPQATLGDSAVKFKMGEQNDGDRTLGLIWHTTDDTLRFDMTFKKIPKEIIDGERKPSKREMLRVVMSIFDVYGFLSPFTINGKILLQETWQLNIDWDDLISDEIFIKWKKWICLLKSLGDIKLPRYYQSVMSAIGTEKHQLSAIDLVDPTSATSSATPVADNTSATLLPSTTFNQTVVNRNGYRELEMHVFCDASVKAFCAVAYWRWIDHDANIRVAFIASKCRVAGNKPITVPRLELQAAVLASRLAETITNEHKMKAKPGRNLGKQLVSISLLYDIC</sequence>
<dbReference type="Proteomes" id="UP000249218">
    <property type="component" value="Unassembled WGS sequence"/>
</dbReference>
<dbReference type="InterPro" id="IPR008042">
    <property type="entry name" value="Retrotrans_Pao"/>
</dbReference>
<reference evidence="1 2" key="1">
    <citation type="journal article" date="2017" name="BMC Biol.">
        <title>Genomic innovations, transcriptional plasticity and gene loss underlying the evolution and divergence of two highly polyphagous and invasive Helicoverpa pest species.</title>
        <authorList>
            <person name="Pearce S.L."/>
            <person name="Clarke D.F."/>
            <person name="East P.D."/>
            <person name="Elfekih S."/>
            <person name="Gordon K.H."/>
            <person name="Jermiin L.S."/>
            <person name="McGaughran A."/>
            <person name="Oakeshott J.G."/>
            <person name="Papanikolaou A."/>
            <person name="Perera O.P."/>
            <person name="Rane R.V."/>
            <person name="Richards S."/>
            <person name="Tay W.T."/>
            <person name="Walsh T.K."/>
            <person name="Anderson A."/>
            <person name="Anderson C.J."/>
            <person name="Asgari S."/>
            <person name="Board P.G."/>
            <person name="Bretschneider A."/>
            <person name="Campbell P.M."/>
            <person name="Chertemps T."/>
            <person name="Christeller J.T."/>
            <person name="Coppin C.W."/>
            <person name="Downes S.J."/>
            <person name="Duan G."/>
            <person name="Farnsworth C.A."/>
            <person name="Good R.T."/>
            <person name="Han L.B."/>
            <person name="Han Y.C."/>
            <person name="Hatje K."/>
            <person name="Horne I."/>
            <person name="Huang Y.P."/>
            <person name="Hughes D.S."/>
            <person name="Jacquin-Joly E."/>
            <person name="James W."/>
            <person name="Jhangiani S."/>
            <person name="Kollmar M."/>
            <person name="Kuwar S.S."/>
            <person name="Li S."/>
            <person name="Liu N.Y."/>
            <person name="Maibeche M.T."/>
            <person name="Miller J.R."/>
            <person name="Montagne N."/>
            <person name="Perry T."/>
            <person name="Qu J."/>
            <person name="Song S.V."/>
            <person name="Sutton G.G."/>
            <person name="Vogel H."/>
            <person name="Walenz B.P."/>
            <person name="Xu W."/>
            <person name="Zhang H.J."/>
            <person name="Zou Z."/>
            <person name="Batterham P."/>
            <person name="Edwards O.R."/>
            <person name="Feyereisen R."/>
            <person name="Gibbs R.A."/>
            <person name="Heckel D.G."/>
            <person name="McGrath A."/>
            <person name="Robin C."/>
            <person name="Scherer S.E."/>
            <person name="Worley K.C."/>
            <person name="Wu Y.D."/>
        </authorList>
    </citation>
    <scope>NUCLEOTIDE SEQUENCE [LARGE SCALE GENOMIC DNA]</scope>
    <source>
        <strain evidence="1">Harm_GR_Male_#8</strain>
        <tissue evidence="1">Whole organism</tissue>
    </source>
</reference>
<proteinExistence type="predicted"/>
<protein>
    <recommendedName>
        <fullName evidence="3">Peptidase aspartic putative domain-containing protein</fullName>
    </recommendedName>
</protein>
<accession>A0A2W1BC83</accession>
<dbReference type="AlphaFoldDB" id="A0A2W1BC83"/>
<organism evidence="1 2">
    <name type="scientific">Helicoverpa armigera</name>
    <name type="common">Cotton bollworm</name>
    <name type="synonym">Heliothis armigera</name>
    <dbReference type="NCBI Taxonomy" id="29058"/>
    <lineage>
        <taxon>Eukaryota</taxon>
        <taxon>Metazoa</taxon>
        <taxon>Ecdysozoa</taxon>
        <taxon>Arthropoda</taxon>
        <taxon>Hexapoda</taxon>
        <taxon>Insecta</taxon>
        <taxon>Pterygota</taxon>
        <taxon>Neoptera</taxon>
        <taxon>Endopterygota</taxon>
        <taxon>Lepidoptera</taxon>
        <taxon>Glossata</taxon>
        <taxon>Ditrysia</taxon>
        <taxon>Noctuoidea</taxon>
        <taxon>Noctuidae</taxon>
        <taxon>Heliothinae</taxon>
        <taxon>Helicoverpa</taxon>
    </lineage>
</organism>
<evidence type="ECO:0000313" key="2">
    <source>
        <dbReference type="Proteomes" id="UP000249218"/>
    </source>
</evidence>
<dbReference type="Pfam" id="PF05380">
    <property type="entry name" value="Peptidase_A17"/>
    <property type="match status" value="2"/>
</dbReference>
<name>A0A2W1BC83_HELAM</name>
<dbReference type="OrthoDB" id="8958038at2759"/>